<dbReference type="PANTHER" id="PTHR31636">
    <property type="entry name" value="OSJNBA0084A10.13 PROTEIN-RELATED"/>
    <property type="match status" value="1"/>
</dbReference>
<dbReference type="AlphaFoldDB" id="A0ABD3LNL8"/>
<dbReference type="PROSITE" id="PS50985">
    <property type="entry name" value="GRAS"/>
    <property type="match status" value="1"/>
</dbReference>
<gene>
    <name evidence="4" type="ORF">ACJRO7_000721</name>
</gene>
<sequence length="584" mass="65095">MAGPARRGIFAPSATHLPCLLPMTMDNEPLSLSLSNTHTHTHTLTHTLSLFNLCRSLSLFTFIHSLVITKQSTRPLSSMERSAWPKSLSSSRKRAIQELCGQNPKKLRDAFDAHSQTGDDPRQPLFAGDLIVSVLGSFSSNTQSLSSGAESYEVFQVPSNAFVSSEVSKGSESVKSPVQRPPVKSAKTRVRRLHRSPVEIVKPPVQRSPLSILCEQSLLEAATAIYEGRVDVASEIMRRLSAVPNPMSNSKQKLMGYMLSALKSRVSPVDYPPPVAELFTEEHVFSARSLYELSPCFWLGFMAANNAILEAASEQPSTNKLHVIDFDIGWEQQYNNLLDRLSMSQAGNQFTLKITALADSLHREKRLRMLWNGLSDLAARRGFRLVFNIVRQKLSELSRDSLGCEPDEVLAVNLAFKLYRMPDESVSAENTRDELLRRVKGLAPRVVTLVEQEMNGNTVPFTTRVGEALAYYGALLESIESGVVRRPLERVWAEEGLRRKLGNSVACEGRDRVERCEVFGEWRARMGMAGFQLKPLGRQVADSLTASFHRLEWACDPRFTVTEENGVVCFGWCGRTLTVASAWH</sequence>
<evidence type="ECO:0000256" key="1">
    <source>
        <dbReference type="ARBA" id="ARBA00023015"/>
    </source>
</evidence>
<keyword evidence="2" id="KW-0804">Transcription</keyword>
<protein>
    <submittedName>
        <fullName evidence="4">Uncharacterized protein</fullName>
    </submittedName>
</protein>
<evidence type="ECO:0000256" key="2">
    <source>
        <dbReference type="ARBA" id="ARBA00023163"/>
    </source>
</evidence>
<evidence type="ECO:0000313" key="4">
    <source>
        <dbReference type="EMBL" id="KAL3753370.1"/>
    </source>
</evidence>
<dbReference type="InterPro" id="IPR005202">
    <property type="entry name" value="TF_GRAS"/>
</dbReference>
<organism evidence="4 5">
    <name type="scientific">Eucalyptus globulus</name>
    <name type="common">Tasmanian blue gum</name>
    <dbReference type="NCBI Taxonomy" id="34317"/>
    <lineage>
        <taxon>Eukaryota</taxon>
        <taxon>Viridiplantae</taxon>
        <taxon>Streptophyta</taxon>
        <taxon>Embryophyta</taxon>
        <taxon>Tracheophyta</taxon>
        <taxon>Spermatophyta</taxon>
        <taxon>Magnoliopsida</taxon>
        <taxon>eudicotyledons</taxon>
        <taxon>Gunneridae</taxon>
        <taxon>Pentapetalae</taxon>
        <taxon>rosids</taxon>
        <taxon>malvids</taxon>
        <taxon>Myrtales</taxon>
        <taxon>Myrtaceae</taxon>
        <taxon>Myrtoideae</taxon>
        <taxon>Eucalypteae</taxon>
        <taxon>Eucalyptus</taxon>
    </lineage>
</organism>
<reference evidence="4 5" key="1">
    <citation type="submission" date="2024-11" db="EMBL/GenBank/DDBJ databases">
        <title>Chromosome-level genome assembly of Eucalyptus globulus Labill. provides insights into its genome evolution.</title>
        <authorList>
            <person name="Li X."/>
        </authorList>
    </citation>
    <scope>NUCLEOTIDE SEQUENCE [LARGE SCALE GENOMIC DNA]</scope>
    <source>
        <strain evidence="4">CL2024</strain>
        <tissue evidence="4">Fresh tender leaves</tissue>
    </source>
</reference>
<keyword evidence="5" id="KW-1185">Reference proteome</keyword>
<accession>A0ABD3LNL8</accession>
<feature type="region of interest" description="SAW" evidence="3">
    <location>
        <begin position="506"/>
        <end position="584"/>
    </location>
</feature>
<dbReference type="Pfam" id="PF03514">
    <property type="entry name" value="GRAS"/>
    <property type="match status" value="1"/>
</dbReference>
<comment type="caution">
    <text evidence="3">Lacks conserved residue(s) required for the propagation of feature annotation.</text>
</comment>
<comment type="caution">
    <text evidence="4">The sequence shown here is derived from an EMBL/GenBank/DDBJ whole genome shotgun (WGS) entry which is preliminary data.</text>
</comment>
<evidence type="ECO:0000256" key="3">
    <source>
        <dbReference type="PROSITE-ProRule" id="PRU01191"/>
    </source>
</evidence>
<dbReference type="Proteomes" id="UP001634007">
    <property type="component" value="Unassembled WGS sequence"/>
</dbReference>
<keyword evidence="1" id="KW-0805">Transcription regulation</keyword>
<comment type="similarity">
    <text evidence="3">Belongs to the GRAS family.</text>
</comment>
<evidence type="ECO:0000313" key="5">
    <source>
        <dbReference type="Proteomes" id="UP001634007"/>
    </source>
</evidence>
<dbReference type="EMBL" id="JBJKBG010000001">
    <property type="protein sequence ID" value="KAL3753370.1"/>
    <property type="molecule type" value="Genomic_DNA"/>
</dbReference>
<feature type="short sequence motif" description="VHIID" evidence="3">
    <location>
        <begin position="321"/>
        <end position="325"/>
    </location>
</feature>
<proteinExistence type="inferred from homology"/>
<name>A0ABD3LNL8_EUCGL</name>